<dbReference type="EMBL" id="JAQBIE010000021">
    <property type="protein sequence ID" value="MDB6178823.1"/>
    <property type="molecule type" value="Genomic_DNA"/>
</dbReference>
<reference evidence="1" key="1">
    <citation type="submission" date="2022-12" db="EMBL/GenBank/DDBJ databases">
        <title>Paracoccus onchidii sp. nov., isolated from a marine invertebrate from the South China Sea.</title>
        <authorList>
            <person name="Xu S."/>
            <person name="Liu Z."/>
            <person name="Xu Y."/>
        </authorList>
    </citation>
    <scope>NUCLEOTIDE SEQUENCE</scope>
    <source>
        <strain evidence="1">Z330</strain>
    </source>
</reference>
<gene>
    <name evidence="1" type="ORF">PAF17_15100</name>
</gene>
<evidence type="ECO:0000313" key="2">
    <source>
        <dbReference type="Proteomes" id="UP001165641"/>
    </source>
</evidence>
<protein>
    <submittedName>
        <fullName evidence="1">Uncharacterized protein</fullName>
    </submittedName>
</protein>
<name>A0ABT4ZIJ6_9RHOB</name>
<comment type="caution">
    <text evidence="1">The sequence shown here is derived from an EMBL/GenBank/DDBJ whole genome shotgun (WGS) entry which is preliminary data.</text>
</comment>
<sequence>MCAVCVSPVSESWPIFILCDAGVQRREGQLTETLRSHRIPFRVLETVRGASPVGGRARLHRRAWRAIRGDDLPGAIIIEDGARLSPDFVNFMSCGGYLHADLTQLCHGNGRVWRWGGCNAADGVRLRPLAASTGLASGYALSRRGAAHLLRAYRASADVAGHEETAAQALTADWPCDVSRMGALVSVPALVEAPQWLAEASPRPEPRRAVASGQWNDAVNARASAPVARHARTTGGLRALARETFSREMTQGI</sequence>
<organism evidence="1 2">
    <name type="scientific">Paracoccus onchidii</name>
    <dbReference type="NCBI Taxonomy" id="3017813"/>
    <lineage>
        <taxon>Bacteria</taxon>
        <taxon>Pseudomonadati</taxon>
        <taxon>Pseudomonadota</taxon>
        <taxon>Alphaproteobacteria</taxon>
        <taxon>Rhodobacterales</taxon>
        <taxon>Paracoccaceae</taxon>
        <taxon>Paracoccus</taxon>
    </lineage>
</organism>
<dbReference type="Proteomes" id="UP001165641">
    <property type="component" value="Unassembled WGS sequence"/>
</dbReference>
<evidence type="ECO:0000313" key="1">
    <source>
        <dbReference type="EMBL" id="MDB6178823.1"/>
    </source>
</evidence>
<keyword evidence="2" id="KW-1185">Reference proteome</keyword>
<accession>A0ABT4ZIJ6</accession>
<dbReference type="RefSeq" id="WP_271889937.1">
    <property type="nucleotide sequence ID" value="NZ_JAQBIE010000021.1"/>
</dbReference>
<proteinExistence type="predicted"/>